<keyword evidence="1" id="KW-1133">Transmembrane helix</keyword>
<dbReference type="EMBL" id="VFPA01000005">
    <property type="protein sequence ID" value="TQM03867.1"/>
    <property type="molecule type" value="Genomic_DNA"/>
</dbReference>
<name>A0A543D3F3_9PSEU</name>
<feature type="transmembrane region" description="Helical" evidence="1">
    <location>
        <begin position="86"/>
        <end position="107"/>
    </location>
</feature>
<keyword evidence="3" id="KW-1185">Reference proteome</keyword>
<protein>
    <submittedName>
        <fullName evidence="2">Uncharacterized protein</fullName>
    </submittedName>
</protein>
<gene>
    <name evidence="2" type="ORF">FB558_6892</name>
</gene>
<evidence type="ECO:0000313" key="3">
    <source>
        <dbReference type="Proteomes" id="UP000315677"/>
    </source>
</evidence>
<dbReference type="RefSeq" id="WP_142060817.1">
    <property type="nucleotide sequence ID" value="NZ_VFPA01000005.1"/>
</dbReference>
<keyword evidence="1" id="KW-0472">Membrane</keyword>
<accession>A0A543D3F3</accession>
<feature type="transmembrane region" description="Helical" evidence="1">
    <location>
        <begin position="55"/>
        <end position="74"/>
    </location>
</feature>
<reference evidence="2 3" key="1">
    <citation type="submission" date="2019-06" db="EMBL/GenBank/DDBJ databases">
        <title>Sequencing the genomes of 1000 actinobacteria strains.</title>
        <authorList>
            <person name="Klenk H.-P."/>
        </authorList>
    </citation>
    <scope>NUCLEOTIDE SEQUENCE [LARGE SCALE GENOMIC DNA]</scope>
    <source>
        <strain evidence="2 3">DSM 45301</strain>
    </source>
</reference>
<proteinExistence type="predicted"/>
<dbReference type="AlphaFoldDB" id="A0A543D3F3"/>
<organism evidence="2 3">
    <name type="scientific">Pseudonocardia kunmingensis</name>
    <dbReference type="NCBI Taxonomy" id="630975"/>
    <lineage>
        <taxon>Bacteria</taxon>
        <taxon>Bacillati</taxon>
        <taxon>Actinomycetota</taxon>
        <taxon>Actinomycetes</taxon>
        <taxon>Pseudonocardiales</taxon>
        <taxon>Pseudonocardiaceae</taxon>
        <taxon>Pseudonocardia</taxon>
    </lineage>
</organism>
<dbReference type="Proteomes" id="UP000315677">
    <property type="component" value="Unassembled WGS sequence"/>
</dbReference>
<feature type="transmembrane region" description="Helical" evidence="1">
    <location>
        <begin position="113"/>
        <end position="131"/>
    </location>
</feature>
<comment type="caution">
    <text evidence="2">The sequence shown here is derived from an EMBL/GenBank/DDBJ whole genome shotgun (WGS) entry which is preliminary data.</text>
</comment>
<evidence type="ECO:0000256" key="1">
    <source>
        <dbReference type="SAM" id="Phobius"/>
    </source>
</evidence>
<keyword evidence="1" id="KW-0812">Transmembrane</keyword>
<sequence length="148" mass="14838">MSTAVPTTRPQFPTGGDDRLLRRILRIDAWSTGAFGVVMLAGAEPLSGPLGLPTSWSVPFGVAMLGGAAALGLIAGRPRIPWRHGAAVVAGNLLSGVALLVLTATGLVPLTGAGVAFMAAGAVVVGVYAAIEFVGVRRLRGADARAAA</sequence>
<evidence type="ECO:0000313" key="2">
    <source>
        <dbReference type="EMBL" id="TQM03867.1"/>
    </source>
</evidence>
<feature type="transmembrane region" description="Helical" evidence="1">
    <location>
        <begin position="24"/>
        <end position="43"/>
    </location>
</feature>
<dbReference type="OrthoDB" id="5197002at2"/>